<evidence type="ECO:0008006" key="3">
    <source>
        <dbReference type="Google" id="ProtNLM"/>
    </source>
</evidence>
<gene>
    <name evidence="1" type="ORF">SQ03_15070</name>
</gene>
<evidence type="ECO:0000313" key="2">
    <source>
        <dbReference type="Proteomes" id="UP000035947"/>
    </source>
</evidence>
<keyword evidence="2" id="KW-1185">Reference proteome</keyword>
<sequence>TETGQSQAGLGSQVDPDLAKIKLAYRLRWDQSLIDFATEVSEEVGATVKPAGGKLVAMKRGGGKNGAGTAFAPILIRRRRSFGYEIEVEPRPEVGSVAAAWYDEKTGKRKLTKVSAGRQGPIRILPHPYRSEADAKAAAEAEAYASDNRSGGGYFESPGLPHARAEAPVTSSGYGPLIDGSWKAESVDKTVRSDGGFLTTVHVTAGTDKKGEKGK</sequence>
<dbReference type="Proteomes" id="UP000035947">
    <property type="component" value="Unassembled WGS sequence"/>
</dbReference>
<protein>
    <recommendedName>
        <fullName evidence="3">Phage late control D family protein</fullName>
    </recommendedName>
</protein>
<name>A0ABR5H0E3_9HYPH</name>
<proteinExistence type="predicted"/>
<accession>A0ABR5H0E3</accession>
<organism evidence="1 2">
    <name type="scientific">Methylobacterium platani JCM 14648</name>
    <dbReference type="NCBI Taxonomy" id="1295136"/>
    <lineage>
        <taxon>Bacteria</taxon>
        <taxon>Pseudomonadati</taxon>
        <taxon>Pseudomonadota</taxon>
        <taxon>Alphaproteobacteria</taxon>
        <taxon>Hyphomicrobiales</taxon>
        <taxon>Methylobacteriaceae</taxon>
        <taxon>Methylobacterium</taxon>
    </lineage>
</organism>
<evidence type="ECO:0000313" key="1">
    <source>
        <dbReference type="EMBL" id="KMO16254.1"/>
    </source>
</evidence>
<dbReference type="EMBL" id="JXOD01000128">
    <property type="protein sequence ID" value="KMO16254.1"/>
    <property type="molecule type" value="Genomic_DNA"/>
</dbReference>
<reference evidence="1 2" key="1">
    <citation type="submission" date="2015-01" db="EMBL/GenBank/DDBJ databases">
        <title>Genome sequencing of Methylobacterium platani JCM14648 type strain.</title>
        <authorList>
            <person name="Chaudhry V."/>
            <person name="Patil P.B."/>
        </authorList>
    </citation>
    <scope>NUCLEOTIDE SEQUENCE [LARGE SCALE GENOMIC DNA]</scope>
    <source>
        <strain evidence="1 2">JCM 14648</strain>
    </source>
</reference>
<feature type="non-terminal residue" evidence="1">
    <location>
        <position position="1"/>
    </location>
</feature>
<comment type="caution">
    <text evidence="1">The sequence shown here is derived from an EMBL/GenBank/DDBJ whole genome shotgun (WGS) entry which is preliminary data.</text>
</comment>